<sequence>MYLTIITLPLLGSIASGLLGRKLGVTGAQIITTSLVIITTLLAITAFFEVGFHFDSLTVSMILPVLIISSLVHVYSIGYMSHDPLGTFWENVLMGINCQTPGIS</sequence>
<dbReference type="Proteomes" id="UP000267821">
    <property type="component" value="Unassembled WGS sequence"/>
</dbReference>
<dbReference type="STRING" id="1051890.A0A3N4L8Q5"/>
<keyword evidence="8" id="KW-1185">Reference proteome</keyword>
<evidence type="ECO:0000256" key="4">
    <source>
        <dbReference type="ARBA" id="ARBA00023136"/>
    </source>
</evidence>
<dbReference type="Pfam" id="PF00662">
    <property type="entry name" value="Proton_antipo_N"/>
    <property type="match status" value="1"/>
</dbReference>
<organism evidence="7 8">
    <name type="scientific">Terfezia boudieri ATCC MYA-4762</name>
    <dbReference type="NCBI Taxonomy" id="1051890"/>
    <lineage>
        <taxon>Eukaryota</taxon>
        <taxon>Fungi</taxon>
        <taxon>Dikarya</taxon>
        <taxon>Ascomycota</taxon>
        <taxon>Pezizomycotina</taxon>
        <taxon>Pezizomycetes</taxon>
        <taxon>Pezizales</taxon>
        <taxon>Pezizaceae</taxon>
        <taxon>Terfezia</taxon>
    </lineage>
</organism>
<dbReference type="AlphaFoldDB" id="A0A3N4L8Q5"/>
<dbReference type="InParanoid" id="A0A3N4L8Q5"/>
<dbReference type="GO" id="GO:0042773">
    <property type="term" value="P:ATP synthesis coupled electron transport"/>
    <property type="evidence" value="ECO:0007669"/>
    <property type="project" value="InterPro"/>
</dbReference>
<feature type="domain" description="NADH-Ubiquinone oxidoreductase (complex I) chain 5 N-terminal" evidence="6">
    <location>
        <begin position="48"/>
        <end position="84"/>
    </location>
</feature>
<evidence type="ECO:0000313" key="7">
    <source>
        <dbReference type="EMBL" id="RPB17862.1"/>
    </source>
</evidence>
<dbReference type="GO" id="GO:0016020">
    <property type="term" value="C:membrane"/>
    <property type="evidence" value="ECO:0007669"/>
    <property type="project" value="UniProtKB-SubCell"/>
</dbReference>
<reference evidence="7 8" key="1">
    <citation type="journal article" date="2018" name="Nat. Ecol. Evol.">
        <title>Pezizomycetes genomes reveal the molecular basis of ectomycorrhizal truffle lifestyle.</title>
        <authorList>
            <person name="Murat C."/>
            <person name="Payen T."/>
            <person name="Noel B."/>
            <person name="Kuo A."/>
            <person name="Morin E."/>
            <person name="Chen J."/>
            <person name="Kohler A."/>
            <person name="Krizsan K."/>
            <person name="Balestrini R."/>
            <person name="Da Silva C."/>
            <person name="Montanini B."/>
            <person name="Hainaut M."/>
            <person name="Levati E."/>
            <person name="Barry K.W."/>
            <person name="Belfiori B."/>
            <person name="Cichocki N."/>
            <person name="Clum A."/>
            <person name="Dockter R.B."/>
            <person name="Fauchery L."/>
            <person name="Guy J."/>
            <person name="Iotti M."/>
            <person name="Le Tacon F."/>
            <person name="Lindquist E.A."/>
            <person name="Lipzen A."/>
            <person name="Malagnac F."/>
            <person name="Mello A."/>
            <person name="Molinier V."/>
            <person name="Miyauchi S."/>
            <person name="Poulain J."/>
            <person name="Riccioni C."/>
            <person name="Rubini A."/>
            <person name="Sitrit Y."/>
            <person name="Splivallo R."/>
            <person name="Traeger S."/>
            <person name="Wang M."/>
            <person name="Zifcakova L."/>
            <person name="Wipf D."/>
            <person name="Zambonelli A."/>
            <person name="Paolocci F."/>
            <person name="Nowrousian M."/>
            <person name="Ottonello S."/>
            <person name="Baldrian P."/>
            <person name="Spatafora J.W."/>
            <person name="Henrissat B."/>
            <person name="Nagy L.G."/>
            <person name="Aury J.M."/>
            <person name="Wincker P."/>
            <person name="Grigoriev I.V."/>
            <person name="Bonfante P."/>
            <person name="Martin F.M."/>
        </authorList>
    </citation>
    <scope>NUCLEOTIDE SEQUENCE [LARGE SCALE GENOMIC DNA]</scope>
    <source>
        <strain evidence="7 8">ATCC MYA-4762</strain>
    </source>
</reference>
<dbReference type="GO" id="GO:0003954">
    <property type="term" value="F:NADH dehydrogenase activity"/>
    <property type="evidence" value="ECO:0007669"/>
    <property type="project" value="TreeGrafter"/>
</dbReference>
<dbReference type="PANTHER" id="PTHR42829:SF2">
    <property type="entry name" value="NADH-UBIQUINONE OXIDOREDUCTASE CHAIN 5"/>
    <property type="match status" value="1"/>
</dbReference>
<protein>
    <recommendedName>
        <fullName evidence="6">NADH-Ubiquinone oxidoreductase (complex I) chain 5 N-terminal domain-containing protein</fullName>
    </recommendedName>
</protein>
<evidence type="ECO:0000256" key="2">
    <source>
        <dbReference type="ARBA" id="ARBA00022692"/>
    </source>
</evidence>
<name>A0A3N4L8Q5_9PEZI</name>
<evidence type="ECO:0000256" key="3">
    <source>
        <dbReference type="ARBA" id="ARBA00022989"/>
    </source>
</evidence>
<keyword evidence="4 5" id="KW-0472">Membrane</keyword>
<evidence type="ECO:0000256" key="1">
    <source>
        <dbReference type="ARBA" id="ARBA00004141"/>
    </source>
</evidence>
<proteinExistence type="predicted"/>
<keyword evidence="2 5" id="KW-0812">Transmembrane</keyword>
<keyword evidence="3 5" id="KW-1133">Transmembrane helix</keyword>
<dbReference type="GO" id="GO:0008137">
    <property type="term" value="F:NADH dehydrogenase (ubiquinone) activity"/>
    <property type="evidence" value="ECO:0007669"/>
    <property type="project" value="InterPro"/>
</dbReference>
<accession>A0A3N4L8Q5</accession>
<gene>
    <name evidence="7" type="ORF">L211DRAFT_815862</name>
</gene>
<dbReference type="GO" id="GO:0015990">
    <property type="term" value="P:electron transport coupled proton transport"/>
    <property type="evidence" value="ECO:0007669"/>
    <property type="project" value="TreeGrafter"/>
</dbReference>
<dbReference type="EMBL" id="ML121987">
    <property type="protein sequence ID" value="RPB17862.1"/>
    <property type="molecule type" value="Genomic_DNA"/>
</dbReference>
<dbReference type="PANTHER" id="PTHR42829">
    <property type="entry name" value="NADH-UBIQUINONE OXIDOREDUCTASE CHAIN 5"/>
    <property type="match status" value="1"/>
</dbReference>
<dbReference type="InterPro" id="IPR001516">
    <property type="entry name" value="Proton_antipo_N"/>
</dbReference>
<feature type="transmembrane region" description="Helical" evidence="5">
    <location>
        <begin position="57"/>
        <end position="78"/>
    </location>
</feature>
<comment type="subcellular location">
    <subcellularLocation>
        <location evidence="1">Membrane</location>
        <topology evidence="1">Multi-pass membrane protein</topology>
    </subcellularLocation>
</comment>
<dbReference type="OrthoDB" id="5427493at2759"/>
<evidence type="ECO:0000256" key="5">
    <source>
        <dbReference type="SAM" id="Phobius"/>
    </source>
</evidence>
<evidence type="ECO:0000313" key="8">
    <source>
        <dbReference type="Proteomes" id="UP000267821"/>
    </source>
</evidence>
<dbReference type="InterPro" id="IPR003945">
    <property type="entry name" value="NU5C-like"/>
</dbReference>
<evidence type="ECO:0000259" key="6">
    <source>
        <dbReference type="Pfam" id="PF00662"/>
    </source>
</evidence>
<feature type="transmembrane region" description="Helical" evidence="5">
    <location>
        <begin position="30"/>
        <end position="50"/>
    </location>
</feature>